<name>A0AC35TT03_9BILA</name>
<reference evidence="2" key="1">
    <citation type="submission" date="2016-11" db="UniProtKB">
        <authorList>
            <consortium name="WormBaseParasite"/>
        </authorList>
    </citation>
    <scope>IDENTIFICATION</scope>
    <source>
        <strain evidence="2">KR3021</strain>
    </source>
</reference>
<evidence type="ECO:0000313" key="2">
    <source>
        <dbReference type="WBParaSite" id="RSKR_0000384700.1"/>
    </source>
</evidence>
<protein>
    <submittedName>
        <fullName evidence="2">Piwi domain-containing protein</fullName>
    </submittedName>
</protein>
<organism evidence="1 2">
    <name type="scientific">Rhabditophanes sp. KR3021</name>
    <dbReference type="NCBI Taxonomy" id="114890"/>
    <lineage>
        <taxon>Eukaryota</taxon>
        <taxon>Metazoa</taxon>
        <taxon>Ecdysozoa</taxon>
        <taxon>Nematoda</taxon>
        <taxon>Chromadorea</taxon>
        <taxon>Rhabditida</taxon>
        <taxon>Tylenchina</taxon>
        <taxon>Panagrolaimomorpha</taxon>
        <taxon>Strongyloidoidea</taxon>
        <taxon>Alloionematidae</taxon>
        <taxon>Rhabditophanes</taxon>
    </lineage>
</organism>
<accession>A0AC35TT03</accession>
<proteinExistence type="predicted"/>
<sequence length="858" mass="99075">MLLADPSILNENTFYVAWLYAQYVLIIEAEGKIQKTLAKPTVNNPERIYDSNLNFAEKNFKATKELREHVPRALSLMELLKKLLGQNKDVDILIPTKDCFDFDEKSYKIVAKGDENIFVGGKASIKYDCSQKKIKGIALLVSILFEEAIFYTGVLRNRIAKARLAEIIELTKSGKGMELIDKNELGAYCLMYGMPYDTKNAGKDINVGMNTETKTWILNNYQTMSDSTNLWYGKFSDCTEFPINTGMATAVEKGEQVTYNILSKCYDIMKKNKSESPRWNHACAFATYLSTKNPEVLKSIIDFTPKDVIFRYAEGVKVSYDNIEKMRQYNAPLNSIDHQHYFYQSLIPYWNLITCFNPERVKVIIDKQKKVMLSDRFPVSKLLKEAFLKQNFSPRHGYLFILLTKMYQLELIGNDKGWEMCVRPVLAALKEHNINDTAKNTVIVFLDSVRGHMNLWNEKIFRVNQTEEWKQTTSTLNTIAKDGVLKNIKNVSTNVALNFVTPYCVYILNNSSFSFLLEKFKLNNVRSHVVELCHVMADYCLTSDVTAKDTEKLNKLSKDFYHCAMVFFQTPGKHSKSKSNAATAAALPRFSDLEDITKYLKEQKSLTLLINFLVALWNRTTITDKAYLEQKVPLHIFENDTKVWNIFTYQVNIFDKLLAEEKNISIDRSNLINIMKNAFKNAVLVHPHNAFWIRMFADFYTLIGEYRAAMILYLQVLLICSDGLKHNFPENAIDDAMWVKMISCSFNMKYADMAVMLSQNMKNPQLILQNLHLIYGDFMSLDCGKDYYKYLANKDLYEALTALFDKCNLASHYQACVKSYNTGLLNHNNHTSIVFAEEWRRKKIFIKYLCNFFFAVAE</sequence>
<dbReference type="Proteomes" id="UP000095286">
    <property type="component" value="Unplaced"/>
</dbReference>
<dbReference type="WBParaSite" id="RSKR_0000384700.1">
    <property type="protein sequence ID" value="RSKR_0000384700.1"/>
    <property type="gene ID" value="RSKR_0000384700"/>
</dbReference>
<evidence type="ECO:0000313" key="1">
    <source>
        <dbReference type="Proteomes" id="UP000095286"/>
    </source>
</evidence>